<sequence>MYDIFLMIIMAFLIYIFSSIPFGLLIGKRFKQKDLRLLGSQNIGASNAVRVLGFKYGLLIFILDFLKGFLPIIIVSFLDINGNYYRGFIRKHIIILGLAAILGHMFSVFNKFKGGKAIATSVGLITGINPVIGVLGVLFFVILVLWKGYASLASLISTLLVNILLFNDFFLCCNNIDITNYDKILIFFITIIVFLKHYNNIINLIKGAENKFK</sequence>
<dbReference type="UniPathway" id="UPA00085"/>
<keyword evidence="3 10" id="KW-0808">Transferase</keyword>
<evidence type="ECO:0000256" key="9">
    <source>
        <dbReference type="ARBA" id="ARBA00023264"/>
    </source>
</evidence>
<dbReference type="Proteomes" id="UP000238672">
    <property type="component" value="Unassembled WGS sequence"/>
</dbReference>
<dbReference type="HAMAP" id="MF_01043">
    <property type="entry name" value="PlsY"/>
    <property type="match status" value="1"/>
</dbReference>
<comment type="subunit">
    <text evidence="10">Probably interacts with PlsX.</text>
</comment>
<evidence type="ECO:0000256" key="6">
    <source>
        <dbReference type="ARBA" id="ARBA00023098"/>
    </source>
</evidence>
<dbReference type="GO" id="GO:0008654">
    <property type="term" value="P:phospholipid biosynthetic process"/>
    <property type="evidence" value="ECO:0007669"/>
    <property type="project" value="UniProtKB-UniRule"/>
</dbReference>
<keyword evidence="9 10" id="KW-1208">Phospholipid metabolism</keyword>
<keyword evidence="1 10" id="KW-1003">Cell membrane</keyword>
<comment type="function">
    <text evidence="10">Catalyzes the transfer of an acyl group from acyl-phosphate (acyl-PO(4)) to glycerol-3-phosphate (G3P) to form lysophosphatidic acid (LPA). This enzyme utilizes acyl-phosphate as fatty acyl donor, but not acyl-CoA or acyl-ACP.</text>
</comment>
<evidence type="ECO:0000256" key="4">
    <source>
        <dbReference type="ARBA" id="ARBA00022692"/>
    </source>
</evidence>
<feature type="transmembrane region" description="Helical" evidence="10">
    <location>
        <begin position="184"/>
        <end position="205"/>
    </location>
</feature>
<dbReference type="EC" id="2.3.1.275" evidence="10"/>
<dbReference type="Pfam" id="PF02660">
    <property type="entry name" value="G3P_acyltransf"/>
    <property type="match status" value="1"/>
</dbReference>
<evidence type="ECO:0000256" key="1">
    <source>
        <dbReference type="ARBA" id="ARBA00022475"/>
    </source>
</evidence>
<evidence type="ECO:0000256" key="7">
    <source>
        <dbReference type="ARBA" id="ARBA00023136"/>
    </source>
</evidence>
<proteinExistence type="inferred from homology"/>
<keyword evidence="6 10" id="KW-0443">Lipid metabolism</keyword>
<comment type="pathway">
    <text evidence="10">Lipid metabolism; phospholipid metabolism.</text>
</comment>
<organism evidence="11 12">
    <name type="scientific">Candidatus Phytoplasma phoenicium</name>
    <dbReference type="NCBI Taxonomy" id="198422"/>
    <lineage>
        <taxon>Bacteria</taxon>
        <taxon>Bacillati</taxon>
        <taxon>Mycoplasmatota</taxon>
        <taxon>Mollicutes</taxon>
        <taxon>Acholeplasmatales</taxon>
        <taxon>Acholeplasmataceae</taxon>
        <taxon>Candidatus Phytoplasma</taxon>
        <taxon>16SrIX (Pigeon pea witches'-broom group)</taxon>
    </lineage>
</organism>
<dbReference type="InterPro" id="IPR003811">
    <property type="entry name" value="G3P_acylTferase_PlsY"/>
</dbReference>
<feature type="transmembrane region" description="Helical" evidence="10">
    <location>
        <begin position="121"/>
        <end position="146"/>
    </location>
</feature>
<keyword evidence="5 10" id="KW-1133">Transmembrane helix</keyword>
<feature type="transmembrane region" description="Helical" evidence="10">
    <location>
        <begin position="152"/>
        <end position="172"/>
    </location>
</feature>
<keyword evidence="4 10" id="KW-0812">Transmembrane</keyword>
<gene>
    <name evidence="10 11" type="primary">plsY</name>
    <name evidence="11" type="ORF">C6B37_00085</name>
</gene>
<dbReference type="EMBL" id="PUUG01000001">
    <property type="protein sequence ID" value="PQP79992.1"/>
    <property type="molecule type" value="Genomic_DNA"/>
</dbReference>
<dbReference type="GO" id="GO:0005886">
    <property type="term" value="C:plasma membrane"/>
    <property type="evidence" value="ECO:0007669"/>
    <property type="project" value="UniProtKB-SubCell"/>
</dbReference>
<evidence type="ECO:0000256" key="10">
    <source>
        <dbReference type="HAMAP-Rule" id="MF_01043"/>
    </source>
</evidence>
<name>A0A2S8NVQ1_9MOLU</name>
<dbReference type="SMART" id="SM01207">
    <property type="entry name" value="G3P_acyltransf"/>
    <property type="match status" value="1"/>
</dbReference>
<comment type="caution">
    <text evidence="11">The sequence shown here is derived from an EMBL/GenBank/DDBJ whole genome shotgun (WGS) entry which is preliminary data.</text>
</comment>
<evidence type="ECO:0000256" key="5">
    <source>
        <dbReference type="ARBA" id="ARBA00022989"/>
    </source>
</evidence>
<feature type="transmembrane region" description="Helical" evidence="10">
    <location>
        <begin position="89"/>
        <end position="109"/>
    </location>
</feature>
<dbReference type="PANTHER" id="PTHR30309:SF0">
    <property type="entry name" value="GLYCEROL-3-PHOSPHATE ACYLTRANSFERASE-RELATED"/>
    <property type="match status" value="1"/>
</dbReference>
<evidence type="ECO:0000313" key="11">
    <source>
        <dbReference type="EMBL" id="PQP79992.1"/>
    </source>
</evidence>
<comment type="catalytic activity">
    <reaction evidence="10">
        <text>an acyl phosphate + sn-glycerol 3-phosphate = a 1-acyl-sn-glycero-3-phosphate + phosphate</text>
        <dbReference type="Rhea" id="RHEA:34075"/>
        <dbReference type="ChEBI" id="CHEBI:43474"/>
        <dbReference type="ChEBI" id="CHEBI:57597"/>
        <dbReference type="ChEBI" id="CHEBI:57970"/>
        <dbReference type="ChEBI" id="CHEBI:59918"/>
        <dbReference type="EC" id="2.3.1.275"/>
    </reaction>
</comment>
<keyword evidence="8 10" id="KW-0594">Phospholipid biosynthesis</keyword>
<reference evidence="11 12" key="1">
    <citation type="submission" date="2018-02" db="EMBL/GenBank/DDBJ databases">
        <title>Metagenomics reveals mixed infection of spiroplasma and phytoplasma in chicory.</title>
        <authorList>
            <person name="Polano C."/>
            <person name="Moruzzi S."/>
            <person name="Ermacora P."/>
            <person name="Ferrini F."/>
            <person name="Martini M."/>
            <person name="Firrao G."/>
        </authorList>
    </citation>
    <scope>NUCLEOTIDE SEQUENCE [LARGE SCALE GENOMIC DNA]</scope>
    <source>
        <strain evidence="11 12">ChiP</strain>
    </source>
</reference>
<dbReference type="NCBIfam" id="TIGR00023">
    <property type="entry name" value="glycerol-3-phosphate 1-O-acyltransferase PlsY"/>
    <property type="match status" value="1"/>
</dbReference>
<keyword evidence="11" id="KW-0012">Acyltransferase</keyword>
<dbReference type="PANTHER" id="PTHR30309">
    <property type="entry name" value="INNER MEMBRANE PROTEIN YGIH"/>
    <property type="match status" value="1"/>
</dbReference>
<evidence type="ECO:0000256" key="2">
    <source>
        <dbReference type="ARBA" id="ARBA00022516"/>
    </source>
</evidence>
<dbReference type="AlphaFoldDB" id="A0A2S8NVQ1"/>
<evidence type="ECO:0000256" key="8">
    <source>
        <dbReference type="ARBA" id="ARBA00023209"/>
    </source>
</evidence>
<evidence type="ECO:0000313" key="12">
    <source>
        <dbReference type="Proteomes" id="UP000238672"/>
    </source>
</evidence>
<accession>A0A2S8NVQ1</accession>
<dbReference type="GO" id="GO:0043772">
    <property type="term" value="F:acyl-phosphate glycerol-3-phosphate acyltransferase activity"/>
    <property type="evidence" value="ECO:0007669"/>
    <property type="project" value="UniProtKB-UniRule"/>
</dbReference>
<keyword evidence="7 10" id="KW-0472">Membrane</keyword>
<keyword evidence="12" id="KW-1185">Reference proteome</keyword>
<evidence type="ECO:0000256" key="3">
    <source>
        <dbReference type="ARBA" id="ARBA00022679"/>
    </source>
</evidence>
<comment type="subcellular location">
    <subcellularLocation>
        <location evidence="10">Cell membrane</location>
        <topology evidence="10">Multi-pass membrane protein</topology>
    </subcellularLocation>
</comment>
<feature type="transmembrane region" description="Helical" evidence="10">
    <location>
        <begin position="6"/>
        <end position="26"/>
    </location>
</feature>
<protein>
    <recommendedName>
        <fullName evidence="10">Glycerol-3-phosphate acyltransferase</fullName>
    </recommendedName>
    <alternativeName>
        <fullName evidence="10">Acyl-PO4 G3P acyltransferase</fullName>
    </alternativeName>
    <alternativeName>
        <fullName evidence="10">Acyl-phosphate--glycerol-3-phosphate acyltransferase</fullName>
    </alternativeName>
    <alternativeName>
        <fullName evidence="10">G3P acyltransferase</fullName>
        <shortName evidence="10">GPAT</shortName>
        <ecNumber evidence="10">2.3.1.275</ecNumber>
    </alternativeName>
    <alternativeName>
        <fullName evidence="10">Lysophosphatidic acid synthase</fullName>
        <shortName evidence="10">LPA synthase</shortName>
    </alternativeName>
</protein>
<feature type="transmembrane region" description="Helical" evidence="10">
    <location>
        <begin position="56"/>
        <end position="77"/>
    </location>
</feature>
<comment type="similarity">
    <text evidence="10">Belongs to the PlsY family.</text>
</comment>
<keyword evidence="2 10" id="KW-0444">Lipid biosynthesis</keyword>